<accession>A0ABW5U173</accession>
<evidence type="ECO:0000313" key="2">
    <source>
        <dbReference type="EMBL" id="MFD2738801.1"/>
    </source>
</evidence>
<proteinExistence type="predicted"/>
<name>A0ABW5U173_9RHOB</name>
<keyword evidence="3" id="KW-1185">Reference proteome</keyword>
<dbReference type="Proteomes" id="UP001597474">
    <property type="component" value="Unassembled WGS sequence"/>
</dbReference>
<reference evidence="3" key="1">
    <citation type="journal article" date="2019" name="Int. J. Syst. Evol. Microbiol.">
        <title>The Global Catalogue of Microorganisms (GCM) 10K type strain sequencing project: providing services to taxonomists for standard genome sequencing and annotation.</title>
        <authorList>
            <consortium name="The Broad Institute Genomics Platform"/>
            <consortium name="The Broad Institute Genome Sequencing Center for Infectious Disease"/>
            <person name="Wu L."/>
            <person name="Ma J."/>
        </authorList>
    </citation>
    <scope>NUCLEOTIDE SEQUENCE [LARGE SCALE GENOMIC DNA]</scope>
    <source>
        <strain evidence="3">TISTR 2562</strain>
    </source>
</reference>
<dbReference type="InterPro" id="IPR002575">
    <property type="entry name" value="Aminoglycoside_PTrfase"/>
</dbReference>
<dbReference type="InterPro" id="IPR011009">
    <property type="entry name" value="Kinase-like_dom_sf"/>
</dbReference>
<dbReference type="Pfam" id="PF01636">
    <property type="entry name" value="APH"/>
    <property type="match status" value="1"/>
</dbReference>
<evidence type="ECO:0000313" key="3">
    <source>
        <dbReference type="Proteomes" id="UP001597474"/>
    </source>
</evidence>
<organism evidence="2 3">
    <name type="scientific">Sulfitobacter aestuarii</name>
    <dbReference type="NCBI Taxonomy" id="2161676"/>
    <lineage>
        <taxon>Bacteria</taxon>
        <taxon>Pseudomonadati</taxon>
        <taxon>Pseudomonadota</taxon>
        <taxon>Alphaproteobacteria</taxon>
        <taxon>Rhodobacterales</taxon>
        <taxon>Roseobacteraceae</taxon>
        <taxon>Sulfitobacter</taxon>
    </lineage>
</organism>
<dbReference type="Gene3D" id="3.30.200.20">
    <property type="entry name" value="Phosphorylase Kinase, domain 1"/>
    <property type="match status" value="1"/>
</dbReference>
<dbReference type="EMBL" id="JBHUMP010000002">
    <property type="protein sequence ID" value="MFD2738801.1"/>
    <property type="molecule type" value="Genomic_DNA"/>
</dbReference>
<gene>
    <name evidence="2" type="ORF">ACFSUD_04380</name>
</gene>
<dbReference type="Gene3D" id="3.90.1200.10">
    <property type="match status" value="1"/>
</dbReference>
<feature type="domain" description="Aminoglycoside phosphotransferase" evidence="1">
    <location>
        <begin position="31"/>
        <end position="256"/>
    </location>
</feature>
<comment type="caution">
    <text evidence="2">The sequence shown here is derived from an EMBL/GenBank/DDBJ whole genome shotgun (WGS) entry which is preliminary data.</text>
</comment>
<dbReference type="SUPFAM" id="SSF56112">
    <property type="entry name" value="Protein kinase-like (PK-like)"/>
    <property type="match status" value="1"/>
</dbReference>
<evidence type="ECO:0000259" key="1">
    <source>
        <dbReference type="Pfam" id="PF01636"/>
    </source>
</evidence>
<sequence length="347" mass="38148">MTELHKGHAGAVETSLADFLAAHGHGGQALESLAADASARRYHRLPGEGLLLMEDRTDPTGFAAYLRLSRFLNGVGLSAPRVIAADSGQGLALIEDFGDQTYAACLAAGRDETQLYELAIDALLHLHHQKAALLPEQPRYDRETHLRELQIFCDWFAPAIAPDVDRESFSASFLGLWSQALTPLAERFDTLVLRDFHVDNLMLLEGRSGVARCGLLDFQDGVIGPCEYDLVSLLQDARRDLASGLEAVLLARYLDGAPAHLGAPADIRHRYALLGAQRHARILGVFVRLCQRDAKPRYLDYMPRVLAQFEQALGDAGLGEIAALLDRDLPDWQIKGRKLALGRDVDR</sequence>
<protein>
    <submittedName>
        <fullName evidence="2">Aminoglycoside phosphotransferase family protein</fullName>
    </submittedName>
</protein>
<dbReference type="RefSeq" id="WP_386371821.1">
    <property type="nucleotide sequence ID" value="NZ_JBHUMP010000002.1"/>
</dbReference>